<organism evidence="1 2">
    <name type="scientific">Ephemerocybe angulata</name>
    <dbReference type="NCBI Taxonomy" id="980116"/>
    <lineage>
        <taxon>Eukaryota</taxon>
        <taxon>Fungi</taxon>
        <taxon>Dikarya</taxon>
        <taxon>Basidiomycota</taxon>
        <taxon>Agaricomycotina</taxon>
        <taxon>Agaricomycetes</taxon>
        <taxon>Agaricomycetidae</taxon>
        <taxon>Agaricales</taxon>
        <taxon>Agaricineae</taxon>
        <taxon>Psathyrellaceae</taxon>
        <taxon>Ephemerocybe</taxon>
    </lineage>
</organism>
<dbReference type="AlphaFoldDB" id="A0A8H6HA70"/>
<evidence type="ECO:0000313" key="2">
    <source>
        <dbReference type="Proteomes" id="UP000521943"/>
    </source>
</evidence>
<accession>A0A8H6HA70</accession>
<protein>
    <submittedName>
        <fullName evidence="1">Uncharacterized protein</fullName>
    </submittedName>
</protein>
<reference evidence="1 2" key="1">
    <citation type="submission" date="2020-07" db="EMBL/GenBank/DDBJ databases">
        <title>Comparative genomics of pyrophilous fungi reveals a link between fire events and developmental genes.</title>
        <authorList>
            <consortium name="DOE Joint Genome Institute"/>
            <person name="Steindorff A.S."/>
            <person name="Carver A."/>
            <person name="Calhoun S."/>
            <person name="Stillman K."/>
            <person name="Liu H."/>
            <person name="Lipzen A."/>
            <person name="Pangilinan J."/>
            <person name="Labutti K."/>
            <person name="Bruns T.D."/>
            <person name="Grigoriev I.V."/>
        </authorList>
    </citation>
    <scope>NUCLEOTIDE SEQUENCE [LARGE SCALE GENOMIC DNA]</scope>
    <source>
        <strain evidence="1 2">CBS 144469</strain>
    </source>
</reference>
<dbReference type="EMBL" id="JACGCI010000152">
    <property type="protein sequence ID" value="KAF6743218.1"/>
    <property type="molecule type" value="Genomic_DNA"/>
</dbReference>
<sequence>VVDEKDRMIAAIIDKPTQSDWSAVVDEAARCLRTVRRTGLEHKVFNEEDVNTRRGSFLQVPVGVSFGGGQKVRILFPGVQSSKSVTVPSTVHHPDNLAAGAFAFLNPKLFHRYSTDINTLFERQPELIRNFSNSAFPAASFNCGPTSVSFGHHDFNNLSFGLCALTPLGNFDYTRGGHLILFELKLVLEFPAGSTGLVPSSALRHGNTGIQPGEDRLSIAQYGAGGLFRWVAYDFCSGKSLDSTPAGRIYRVAVDGEPNERWLDGLNLYSTPDSLMSDHAELSASV</sequence>
<gene>
    <name evidence="1" type="ORF">DFP72DRAFT_828408</name>
</gene>
<feature type="non-terminal residue" evidence="1">
    <location>
        <position position="286"/>
    </location>
</feature>
<dbReference type="Gene3D" id="3.60.130.30">
    <property type="match status" value="1"/>
</dbReference>
<keyword evidence="2" id="KW-1185">Reference proteome</keyword>
<dbReference type="Proteomes" id="UP000521943">
    <property type="component" value="Unassembled WGS sequence"/>
</dbReference>
<comment type="caution">
    <text evidence="1">The sequence shown here is derived from an EMBL/GenBank/DDBJ whole genome shotgun (WGS) entry which is preliminary data.</text>
</comment>
<name>A0A8H6HA70_9AGAR</name>
<evidence type="ECO:0000313" key="1">
    <source>
        <dbReference type="EMBL" id="KAF6743218.1"/>
    </source>
</evidence>
<dbReference type="OrthoDB" id="3245313at2759"/>
<proteinExistence type="predicted"/>